<dbReference type="PANTHER" id="PTHR11604:SF0">
    <property type="entry name" value="PROFILIN"/>
    <property type="match status" value="1"/>
</dbReference>
<dbReference type="InterPro" id="IPR048278">
    <property type="entry name" value="PFN"/>
</dbReference>
<dbReference type="PANTHER" id="PTHR11604">
    <property type="entry name" value="PROFILIN"/>
    <property type="match status" value="1"/>
</dbReference>
<gene>
    <name evidence="7" type="primary">PFY1</name>
    <name evidence="7" type="ORF">AAF712_016355</name>
</gene>
<keyword evidence="4 6" id="KW-0009">Actin-binding</keyword>
<comment type="subcellular location">
    <subcellularLocation>
        <location evidence="1">Cytoplasm</location>
        <location evidence="1">Cytoskeleton</location>
    </subcellularLocation>
</comment>
<protein>
    <recommendedName>
        <fullName evidence="6">Profilin</fullName>
    </recommendedName>
</protein>
<dbReference type="EMBL" id="JBBXMP010000744">
    <property type="protein sequence ID" value="KAL0057024.1"/>
    <property type="molecule type" value="Genomic_DNA"/>
</dbReference>
<name>A0ABR2Z7Q1_9AGAR</name>
<evidence type="ECO:0000256" key="5">
    <source>
        <dbReference type="ARBA" id="ARBA00023212"/>
    </source>
</evidence>
<evidence type="ECO:0000256" key="3">
    <source>
        <dbReference type="ARBA" id="ARBA00022490"/>
    </source>
</evidence>
<dbReference type="Proteomes" id="UP001437256">
    <property type="component" value="Unassembled WGS sequence"/>
</dbReference>
<keyword evidence="3" id="KW-0963">Cytoplasm</keyword>
<dbReference type="Pfam" id="PF00235">
    <property type="entry name" value="Profilin"/>
    <property type="match status" value="1"/>
</dbReference>
<keyword evidence="5" id="KW-0206">Cytoskeleton</keyword>
<sequence length="138" mass="14737">VAYLVPPPPPPATLNFPVPSIAHYLIFFHEHNPSNNLGTKPKPCNARRQLSTEEQKAIITGFQNPSSVLSGGLKLAGQKYFAINADDKTIQLKKQGDGAVLVKTTQAVLVAAYVAPIQQPEAATVAEGLGDYLRGVGY</sequence>
<dbReference type="InterPro" id="IPR036140">
    <property type="entry name" value="PFN_sf"/>
</dbReference>
<keyword evidence="8" id="KW-1185">Reference proteome</keyword>
<comment type="similarity">
    <text evidence="2 6">Belongs to the profilin family.</text>
</comment>
<evidence type="ECO:0000256" key="1">
    <source>
        <dbReference type="ARBA" id="ARBA00004245"/>
    </source>
</evidence>
<dbReference type="CDD" id="cd00148">
    <property type="entry name" value="PROF"/>
    <property type="match status" value="1"/>
</dbReference>
<reference evidence="7 8" key="1">
    <citation type="submission" date="2024-05" db="EMBL/GenBank/DDBJ databases">
        <title>A draft genome resource for the thread blight pathogen Marasmius tenuissimus strain MS-2.</title>
        <authorList>
            <person name="Yulfo-Soto G.E."/>
            <person name="Baruah I.K."/>
            <person name="Amoako-Attah I."/>
            <person name="Bukari Y."/>
            <person name="Meinhardt L.W."/>
            <person name="Bailey B.A."/>
            <person name="Cohen S.P."/>
        </authorList>
    </citation>
    <scope>NUCLEOTIDE SEQUENCE [LARGE SCALE GENOMIC DNA]</scope>
    <source>
        <strain evidence="7 8">MS-2</strain>
    </source>
</reference>
<dbReference type="InterPro" id="IPR005455">
    <property type="entry name" value="PFN_euk"/>
</dbReference>
<evidence type="ECO:0000313" key="7">
    <source>
        <dbReference type="EMBL" id="KAL0057024.1"/>
    </source>
</evidence>
<organism evidence="7 8">
    <name type="scientific">Marasmius tenuissimus</name>
    <dbReference type="NCBI Taxonomy" id="585030"/>
    <lineage>
        <taxon>Eukaryota</taxon>
        <taxon>Fungi</taxon>
        <taxon>Dikarya</taxon>
        <taxon>Basidiomycota</taxon>
        <taxon>Agaricomycotina</taxon>
        <taxon>Agaricomycetes</taxon>
        <taxon>Agaricomycetidae</taxon>
        <taxon>Agaricales</taxon>
        <taxon>Marasmiineae</taxon>
        <taxon>Marasmiaceae</taxon>
        <taxon>Marasmius</taxon>
    </lineage>
</organism>
<evidence type="ECO:0000256" key="2">
    <source>
        <dbReference type="ARBA" id="ARBA00010058"/>
    </source>
</evidence>
<dbReference type="Gene3D" id="3.30.450.30">
    <property type="entry name" value="Dynein light chain 2a, cytoplasmic"/>
    <property type="match status" value="1"/>
</dbReference>
<evidence type="ECO:0000313" key="8">
    <source>
        <dbReference type="Proteomes" id="UP001437256"/>
    </source>
</evidence>
<comment type="caution">
    <text evidence="7">The sequence shown here is derived from an EMBL/GenBank/DDBJ whole genome shotgun (WGS) entry which is preliminary data.</text>
</comment>
<proteinExistence type="inferred from homology"/>
<dbReference type="PRINTS" id="PR00392">
    <property type="entry name" value="PROFILIN"/>
</dbReference>
<accession>A0ABR2Z7Q1</accession>
<feature type="non-terminal residue" evidence="7">
    <location>
        <position position="1"/>
    </location>
</feature>
<dbReference type="SMART" id="SM00392">
    <property type="entry name" value="PROF"/>
    <property type="match status" value="1"/>
</dbReference>
<evidence type="ECO:0000256" key="4">
    <source>
        <dbReference type="ARBA" id="ARBA00023203"/>
    </source>
</evidence>
<dbReference type="SUPFAM" id="SSF55770">
    <property type="entry name" value="Profilin (actin-binding protein)"/>
    <property type="match status" value="1"/>
</dbReference>
<evidence type="ECO:0000256" key="6">
    <source>
        <dbReference type="RuleBase" id="RU003909"/>
    </source>
</evidence>